<dbReference type="PANTHER" id="PTHR31145:SF2">
    <property type="entry name" value="FLAVIN CARRIER PROTEIN 2"/>
    <property type="match status" value="1"/>
</dbReference>
<evidence type="ECO:0000256" key="8">
    <source>
        <dbReference type="SAM" id="SignalP"/>
    </source>
</evidence>
<dbReference type="InterPro" id="IPR040241">
    <property type="entry name" value="TRP_Flc/Pkd2-like"/>
</dbReference>
<dbReference type="GO" id="GO:0009272">
    <property type="term" value="P:fungal-type cell wall biogenesis"/>
    <property type="evidence" value="ECO:0007669"/>
    <property type="project" value="TreeGrafter"/>
</dbReference>
<reference evidence="10" key="1">
    <citation type="submission" date="2022-10" db="EMBL/GenBank/DDBJ databases">
        <authorList>
            <person name="Byrne P K."/>
        </authorList>
    </citation>
    <scope>NUCLEOTIDE SEQUENCE</scope>
    <source>
        <strain evidence="10">CBS7001</strain>
    </source>
</reference>
<feature type="transmembrane region" description="Helical" evidence="7">
    <location>
        <begin position="233"/>
        <end position="258"/>
    </location>
</feature>
<feature type="transmembrane region" description="Helical" evidence="7">
    <location>
        <begin position="454"/>
        <end position="479"/>
    </location>
</feature>
<feature type="signal peptide" evidence="8">
    <location>
        <begin position="1"/>
        <end position="23"/>
    </location>
</feature>
<keyword evidence="4 8" id="KW-0732">Signal</keyword>
<feature type="transmembrane region" description="Helical" evidence="7">
    <location>
        <begin position="202"/>
        <end position="221"/>
    </location>
</feature>
<dbReference type="Proteomes" id="UP001162090">
    <property type="component" value="Chromosome 8"/>
</dbReference>
<evidence type="ECO:0000256" key="3">
    <source>
        <dbReference type="ARBA" id="ARBA00022692"/>
    </source>
</evidence>
<feature type="domain" description="ML-like" evidence="9">
    <location>
        <begin position="57"/>
        <end position="199"/>
    </location>
</feature>
<dbReference type="GO" id="GO:0055085">
    <property type="term" value="P:transmembrane transport"/>
    <property type="evidence" value="ECO:0007669"/>
    <property type="project" value="TreeGrafter"/>
</dbReference>
<evidence type="ECO:0000259" key="9">
    <source>
        <dbReference type="SMART" id="SM01320"/>
    </source>
</evidence>
<evidence type="ECO:0000256" key="4">
    <source>
        <dbReference type="ARBA" id="ARBA00022729"/>
    </source>
</evidence>
<keyword evidence="5 7" id="KW-1133">Transmembrane helix</keyword>
<dbReference type="InterPro" id="IPR010308">
    <property type="entry name" value="TRP_C"/>
</dbReference>
<evidence type="ECO:0000256" key="7">
    <source>
        <dbReference type="SAM" id="Phobius"/>
    </source>
</evidence>
<feature type="transmembrane region" description="Helical" evidence="7">
    <location>
        <begin position="544"/>
        <end position="563"/>
    </location>
</feature>
<evidence type="ECO:0000256" key="1">
    <source>
        <dbReference type="ARBA" id="ARBA00004141"/>
    </source>
</evidence>
<name>A0AA35JL06_SACUV</name>
<dbReference type="AlphaFoldDB" id="A0AA35JL06"/>
<evidence type="ECO:0000313" key="10">
    <source>
        <dbReference type="EMBL" id="CAI4064966.1"/>
    </source>
</evidence>
<feature type="transmembrane region" description="Helical" evidence="7">
    <location>
        <begin position="599"/>
        <end position="627"/>
    </location>
</feature>
<organism evidence="10 11">
    <name type="scientific">Saccharomyces uvarum</name>
    <name type="common">Yeast</name>
    <name type="synonym">Saccharomyces bayanus var. uvarum</name>
    <dbReference type="NCBI Taxonomy" id="230603"/>
    <lineage>
        <taxon>Eukaryota</taxon>
        <taxon>Fungi</taxon>
        <taxon>Dikarya</taxon>
        <taxon>Ascomycota</taxon>
        <taxon>Saccharomycotina</taxon>
        <taxon>Saccharomycetes</taxon>
        <taxon>Saccharomycetales</taxon>
        <taxon>Saccharomycetaceae</taxon>
        <taxon>Saccharomyces</taxon>
    </lineage>
</organism>
<feature type="transmembrane region" description="Helical" evidence="7">
    <location>
        <begin position="375"/>
        <end position="397"/>
    </location>
</feature>
<evidence type="ECO:0000256" key="2">
    <source>
        <dbReference type="ARBA" id="ARBA00010642"/>
    </source>
</evidence>
<keyword evidence="3 7" id="KW-0812">Transmembrane</keyword>
<dbReference type="Pfam" id="PF06011">
    <property type="entry name" value="TRP"/>
    <property type="match status" value="1"/>
</dbReference>
<protein>
    <recommendedName>
        <fullName evidence="9">ML-like domain-containing protein</fullName>
    </recommendedName>
</protein>
<feature type="transmembrane region" description="Helical" evidence="7">
    <location>
        <begin position="570"/>
        <end position="593"/>
    </location>
</feature>
<comment type="similarity">
    <text evidence="2">Belongs to the transient receptor potential (TRP) ion channel family.</text>
</comment>
<keyword evidence="6 7" id="KW-0472">Membrane</keyword>
<feature type="transmembrane region" description="Helical" evidence="7">
    <location>
        <begin position="518"/>
        <end position="538"/>
    </location>
</feature>
<evidence type="ECO:0000256" key="6">
    <source>
        <dbReference type="ARBA" id="ARBA00023136"/>
    </source>
</evidence>
<comment type="subcellular location">
    <subcellularLocation>
        <location evidence="1">Membrane</location>
        <topology evidence="1">Multi-pass membrane protein</topology>
    </subcellularLocation>
</comment>
<dbReference type="InterPro" id="IPR032800">
    <property type="entry name" value="TRP_N"/>
</dbReference>
<accession>A0AA35JL06</accession>
<dbReference type="GO" id="GO:0016020">
    <property type="term" value="C:membrane"/>
    <property type="evidence" value="ECO:0007669"/>
    <property type="project" value="UniProtKB-SubCell"/>
</dbReference>
<dbReference type="PANTHER" id="PTHR31145">
    <property type="entry name" value="INTEGRAL MEMBRANE PROTEIN (AFU_ORTHOLOGUE AFUA_7G01610)"/>
    <property type="match status" value="1"/>
</dbReference>
<sequence length="704" mass="80499">MLPIDILLRCSFVLTIWFHQTHAISINSSTFQVSNSFTLLNNASQLFSEPFDISTKEYLKTSALLTCVRNSQFSASYFEAAFFPLNNTIFFDIEAQTIMNENITIKAELVTYGLNVYTNTFDLCGIQDNLLCPLKPGNIELIGSYQLESTMTSQIPAIAYNIPDLDAYIVVSAYSASDTELAKPLACVQVILTNGKTVQTQYLSWILVALTIFGVVFSIIYSLQGYTATSTRLASYSISLVLYFQNLAILSMISVSFLPPIVAAWTQNFQWSMGIIKVNFMQRLFDWYIMATSGSPTVVYHNKDILSISVQKREWDISSKTVSASSNLNGIESSQRDTLLYTSNLKNSKNYLSKILVLRGIERVSYKAGIESSNFFLTGFSFFIIFIIMIIIGFTTFKLSLKLLRKFEIKTTRYLNFHINYSPLFQGTLYRVIFIIYPQISLLALWEFTQKDSIAALMEAIVVFLLTTTLLSSAGVRIWRQMHKSKKFFSHSSYLLFGDSKFLNKFGFLYSQYSSSKVWWLMVTLAYMLIRSVLVGALQTHGKSQSVGIFLTEAIYLIFLCWVRPYMDKITNIFNISIHSLNLVNAFFFLFFSNLFQQLIAVSSFMGIIFFFLNALFALYLCIFILVGNSMAIYYKHPDTRYKPIDDQRRSFLKNEMDEDAAYRLVPELHDMKNAVLECNGTQKPQINKIDLCKHSSNNEYLYM</sequence>
<dbReference type="EMBL" id="OX365919">
    <property type="protein sequence ID" value="CAI4064966.1"/>
    <property type="molecule type" value="Genomic_DNA"/>
</dbReference>
<gene>
    <name evidence="10" type="primary">SUVC08G3890</name>
    <name evidence="10" type="ORF">SUVC_08G3890</name>
</gene>
<feature type="chain" id="PRO_5041215992" description="ML-like domain-containing protein" evidence="8">
    <location>
        <begin position="24"/>
        <end position="704"/>
    </location>
</feature>
<dbReference type="SMART" id="SM01320">
    <property type="entry name" value="TRP_N"/>
    <property type="match status" value="1"/>
</dbReference>
<dbReference type="Pfam" id="PF14558">
    <property type="entry name" value="TRP_N"/>
    <property type="match status" value="1"/>
</dbReference>
<proteinExistence type="inferred from homology"/>
<evidence type="ECO:0000256" key="5">
    <source>
        <dbReference type="ARBA" id="ARBA00022989"/>
    </source>
</evidence>
<evidence type="ECO:0000313" key="11">
    <source>
        <dbReference type="Proteomes" id="UP001162090"/>
    </source>
</evidence>